<dbReference type="EMBL" id="CAJPDR010000265">
    <property type="protein sequence ID" value="CAF9929262.1"/>
    <property type="molecule type" value="Genomic_DNA"/>
</dbReference>
<name>A0A8H3FQE4_9LECA</name>
<organism evidence="1 2">
    <name type="scientific">Alectoria fallacina</name>
    <dbReference type="NCBI Taxonomy" id="1903189"/>
    <lineage>
        <taxon>Eukaryota</taxon>
        <taxon>Fungi</taxon>
        <taxon>Dikarya</taxon>
        <taxon>Ascomycota</taxon>
        <taxon>Pezizomycotina</taxon>
        <taxon>Lecanoromycetes</taxon>
        <taxon>OSLEUM clade</taxon>
        <taxon>Lecanoromycetidae</taxon>
        <taxon>Lecanorales</taxon>
        <taxon>Lecanorineae</taxon>
        <taxon>Parmeliaceae</taxon>
        <taxon>Alectoria</taxon>
    </lineage>
</organism>
<sequence>MAAFSKLPREVRDMIYGHCLVYNGEIVPFANEYEREEIERRPQVSNFASPSSRRESMQMDGQDAFLGYPHIKRGAFQTEDKPCVALLGVNSTIREKVAIILFGRNRIRNSYTIVPAPLGIERQYYYIPSANKYAQVRYYIHQGCGT</sequence>
<proteinExistence type="predicted"/>
<protein>
    <submittedName>
        <fullName evidence="1">Uncharacterized protein</fullName>
    </submittedName>
</protein>
<gene>
    <name evidence="1" type="ORF">ALECFALPRED_004284</name>
</gene>
<dbReference type="OrthoDB" id="62952at2759"/>
<evidence type="ECO:0000313" key="2">
    <source>
        <dbReference type="Proteomes" id="UP000664203"/>
    </source>
</evidence>
<keyword evidence="2" id="KW-1185">Reference proteome</keyword>
<evidence type="ECO:0000313" key="1">
    <source>
        <dbReference type="EMBL" id="CAF9929262.1"/>
    </source>
</evidence>
<dbReference type="Proteomes" id="UP000664203">
    <property type="component" value="Unassembled WGS sequence"/>
</dbReference>
<dbReference type="AlphaFoldDB" id="A0A8H3FQE4"/>
<accession>A0A8H3FQE4</accession>
<comment type="caution">
    <text evidence="1">The sequence shown here is derived from an EMBL/GenBank/DDBJ whole genome shotgun (WGS) entry which is preliminary data.</text>
</comment>
<reference evidence="1" key="1">
    <citation type="submission" date="2021-03" db="EMBL/GenBank/DDBJ databases">
        <authorList>
            <person name="Tagirdzhanova G."/>
        </authorList>
    </citation>
    <scope>NUCLEOTIDE SEQUENCE</scope>
</reference>